<name>A0A839RLW1_9ACTN</name>
<dbReference type="EMBL" id="JACHWS010000002">
    <property type="protein sequence ID" value="MBB3037387.1"/>
    <property type="molecule type" value="Genomic_DNA"/>
</dbReference>
<evidence type="ECO:0000313" key="1">
    <source>
        <dbReference type="EMBL" id="MBB3037387.1"/>
    </source>
</evidence>
<dbReference type="InterPro" id="IPR010349">
    <property type="entry name" value="Asparaginase_II"/>
</dbReference>
<dbReference type="PANTHER" id="PTHR42110">
    <property type="entry name" value="L-ASPARAGINASE, PUTATIVE (AFU_ORTHOLOGUE AFUA_3G11890)-RELATED"/>
    <property type="match status" value="1"/>
</dbReference>
<reference evidence="1 2" key="1">
    <citation type="submission" date="2020-08" db="EMBL/GenBank/DDBJ databases">
        <title>Sequencing the genomes of 1000 actinobacteria strains.</title>
        <authorList>
            <person name="Klenk H.-P."/>
        </authorList>
    </citation>
    <scope>NUCLEOTIDE SEQUENCE [LARGE SCALE GENOMIC DNA]</scope>
    <source>
        <strain evidence="1 2">DSM 45258</strain>
    </source>
</reference>
<dbReference type="PANTHER" id="PTHR42110:SF1">
    <property type="entry name" value="L-ASPARAGINASE, PUTATIVE (AFU_ORTHOLOGUE AFUA_3G11890)-RELATED"/>
    <property type="match status" value="1"/>
</dbReference>
<accession>A0A839RLW1</accession>
<dbReference type="Proteomes" id="UP000567922">
    <property type="component" value="Unassembled WGS sequence"/>
</dbReference>
<gene>
    <name evidence="1" type="ORF">FHU29_001836</name>
</gene>
<dbReference type="Pfam" id="PF06089">
    <property type="entry name" value="Asparaginase_II"/>
    <property type="match status" value="1"/>
</dbReference>
<sequence>MMHYVPLVEVVRSGFVECVHHGALAILAPGGQVLHLRGSIDAPIYPRSTNKPLQAVGLLRAGYKPADDEHMALATASHEGEPDHVAIVTGMLDGIGATEEMLQCPPDLPLNEAARARVIHRGEGPRKIYMNCSGKHAAMLAACIEQDWPTESYLDPAHPLQVHLAATVREIAEEPEHPSGVDGCGLPIIPVTLTGLARAFQKLVTATDGTFEHQVTSAISTHPYLMSGTGKPDVILMRTVPGFICKSGAEGVFAGALPDGTAFAFKFADGHERPRLPLAAAVLHALGAQGADKLPATPVLGGGQRVGEVRAATDAVPL</sequence>
<keyword evidence="2" id="KW-1185">Reference proteome</keyword>
<proteinExistence type="predicted"/>
<protein>
    <submittedName>
        <fullName evidence="1">L-asparaginase II</fullName>
    </submittedName>
</protein>
<evidence type="ECO:0000313" key="2">
    <source>
        <dbReference type="Proteomes" id="UP000567922"/>
    </source>
</evidence>
<organism evidence="1 2">
    <name type="scientific">Hoyosella altamirensis</name>
    <dbReference type="NCBI Taxonomy" id="616997"/>
    <lineage>
        <taxon>Bacteria</taxon>
        <taxon>Bacillati</taxon>
        <taxon>Actinomycetota</taxon>
        <taxon>Actinomycetes</taxon>
        <taxon>Mycobacteriales</taxon>
        <taxon>Hoyosellaceae</taxon>
        <taxon>Hoyosella</taxon>
    </lineage>
</organism>
<comment type="caution">
    <text evidence="1">The sequence shown here is derived from an EMBL/GenBank/DDBJ whole genome shotgun (WGS) entry which is preliminary data.</text>
</comment>
<dbReference type="AlphaFoldDB" id="A0A839RLW1"/>